<dbReference type="Proteomes" id="UP000008316">
    <property type="component" value="Plasmid bgla_1p"/>
</dbReference>
<keyword evidence="2" id="KW-0997">Cell inner membrane</keyword>
<dbReference type="InterPro" id="IPR003959">
    <property type="entry name" value="ATPase_AAA_core"/>
</dbReference>
<dbReference type="Gene3D" id="3.40.50.300">
    <property type="entry name" value="P-loop containing nucleotide triphosphate hydrolases"/>
    <property type="match status" value="3"/>
</dbReference>
<dbReference type="AlphaFoldDB" id="F2LRQ5"/>
<dbReference type="InterPro" id="IPR050611">
    <property type="entry name" value="ABCF"/>
</dbReference>
<dbReference type="HOGENOM" id="CLU_000604_36_0_4"/>
<keyword evidence="1" id="KW-1003">Cell membrane</keyword>
<proteinExistence type="predicted"/>
<keyword evidence="5" id="KW-0067">ATP-binding</keyword>
<evidence type="ECO:0000256" key="1">
    <source>
        <dbReference type="ARBA" id="ARBA00022475"/>
    </source>
</evidence>
<feature type="domain" description="ABC transporter" evidence="6">
    <location>
        <begin position="277"/>
        <end position="477"/>
    </location>
</feature>
<evidence type="ECO:0000256" key="4">
    <source>
        <dbReference type="ARBA" id="ARBA00022741"/>
    </source>
</evidence>
<evidence type="ECO:0000256" key="3">
    <source>
        <dbReference type="ARBA" id="ARBA00022737"/>
    </source>
</evidence>
<name>F2LRQ5_BURGS</name>
<dbReference type="Pfam" id="PF00005">
    <property type="entry name" value="ABC_tran"/>
    <property type="match status" value="2"/>
</dbReference>
<protein>
    <submittedName>
        <fullName evidence="7">ABC transporter ATPase</fullName>
    </submittedName>
</protein>
<accession>F2LRQ5</accession>
<organism evidence="7 8">
    <name type="scientific">Burkholderia gladioli (strain BSR3)</name>
    <dbReference type="NCBI Taxonomy" id="999541"/>
    <lineage>
        <taxon>Bacteria</taxon>
        <taxon>Pseudomonadati</taxon>
        <taxon>Pseudomonadota</taxon>
        <taxon>Betaproteobacteria</taxon>
        <taxon>Burkholderiales</taxon>
        <taxon>Burkholderiaceae</taxon>
        <taxon>Burkholderia</taxon>
    </lineage>
</organism>
<keyword evidence="4" id="KW-0547">Nucleotide-binding</keyword>
<evidence type="ECO:0000313" key="8">
    <source>
        <dbReference type="Proteomes" id="UP000008316"/>
    </source>
</evidence>
<dbReference type="Pfam" id="PF13304">
    <property type="entry name" value="AAA_21"/>
    <property type="match status" value="1"/>
</dbReference>
<keyword evidence="3" id="KW-0677">Repeat</keyword>
<keyword evidence="8" id="KW-1185">Reference proteome</keyword>
<dbReference type="InterPro" id="IPR017871">
    <property type="entry name" value="ABC_transporter-like_CS"/>
</dbReference>
<dbReference type="CDD" id="cd03221">
    <property type="entry name" value="ABCF_EF-3"/>
    <property type="match status" value="2"/>
</dbReference>
<evidence type="ECO:0000256" key="5">
    <source>
        <dbReference type="ARBA" id="ARBA00022840"/>
    </source>
</evidence>
<evidence type="ECO:0000313" key="7">
    <source>
        <dbReference type="EMBL" id="AEA65549.1"/>
    </source>
</evidence>
<dbReference type="GO" id="GO:0005524">
    <property type="term" value="F:ATP binding"/>
    <property type="evidence" value="ECO:0007669"/>
    <property type="project" value="UniProtKB-KW"/>
</dbReference>
<sequence length="480" mass="52928">MHLIELKGVDLTFAHKTCFRQFSAVVEWGQRIAIVGENGAGKSSLLRMLRGELAPSEGTVTIAPEARIGYVAQIQDEVGGMSGGQRVNRALSAAMAETPDLLLLDEPTNHLDAGNRRSLSRMLQSFYGTVVMVTHDHELMNQTCDRVWHIGHERVEVFEGRYADYLVEQDLRRHALERQMSAVKRARQDAHEALMQEQDRAANARQRGIKSIKDRKWATIKSPTKLGRGNTTAGRKQAEIREEQRELSEQLASLRLPEVITPRFHLDGGARSRQSVLQISGGVVGHDGQPLLGDIYLSLMHGERLALVGRNGSGKSTLARAILGDERLRLGGEWIAPPRDKIGYVDQHYDNLDPEASVLESLARVVPAWSVGELRTHLASFLFRQGAEVEAPTRSLSGGEKARLSLACIAADPPHLLILDELTNNLDTTMRGHMVEVLASYPGAMLLISHDEAFLDAVGRVERYECAPARESGARAACAE</sequence>
<dbReference type="PROSITE" id="PS00211">
    <property type="entry name" value="ABC_TRANSPORTER_1"/>
    <property type="match status" value="1"/>
</dbReference>
<dbReference type="PANTHER" id="PTHR19211">
    <property type="entry name" value="ATP-BINDING TRANSPORT PROTEIN-RELATED"/>
    <property type="match status" value="1"/>
</dbReference>
<feature type="domain" description="ABC transporter" evidence="6">
    <location>
        <begin position="4"/>
        <end position="177"/>
    </location>
</feature>
<evidence type="ECO:0000259" key="6">
    <source>
        <dbReference type="PROSITE" id="PS50893"/>
    </source>
</evidence>
<gene>
    <name evidence="7" type="ordered locus">bgla_1p1580</name>
</gene>
<dbReference type="SUPFAM" id="SSF52540">
    <property type="entry name" value="P-loop containing nucleoside triphosphate hydrolases"/>
    <property type="match status" value="2"/>
</dbReference>
<geneLocation type="plasmid" evidence="7 8">
    <name>bgla_1p</name>
</geneLocation>
<keyword evidence="7" id="KW-0614">Plasmid</keyword>
<dbReference type="KEGG" id="bgd:bgla_1p1580"/>
<dbReference type="InterPro" id="IPR003593">
    <property type="entry name" value="AAA+_ATPase"/>
</dbReference>
<evidence type="ECO:0000256" key="2">
    <source>
        <dbReference type="ARBA" id="ARBA00022519"/>
    </source>
</evidence>
<dbReference type="PANTHER" id="PTHR19211:SF14">
    <property type="entry name" value="ATP-BINDING CASSETTE SUB-FAMILY F MEMBER 1"/>
    <property type="match status" value="1"/>
</dbReference>
<dbReference type="InterPro" id="IPR027417">
    <property type="entry name" value="P-loop_NTPase"/>
</dbReference>
<dbReference type="SMART" id="SM00382">
    <property type="entry name" value="AAA"/>
    <property type="match status" value="2"/>
</dbReference>
<dbReference type="PROSITE" id="PS50893">
    <property type="entry name" value="ABC_TRANSPORTER_2"/>
    <property type="match status" value="2"/>
</dbReference>
<dbReference type="EMBL" id="CP002601">
    <property type="protein sequence ID" value="AEA65549.1"/>
    <property type="molecule type" value="Genomic_DNA"/>
</dbReference>
<reference evidence="7 8" key="1">
    <citation type="journal article" date="2011" name="J. Bacteriol.">
        <title>Complete genome sequence of Burkholderia gladioli BSR3.</title>
        <authorList>
            <person name="Seo Y.S."/>
            <person name="Lim J."/>
            <person name="Choi B.S."/>
            <person name="Kim H."/>
            <person name="Goo E."/>
            <person name="Lee B."/>
            <person name="Lim J.S."/>
            <person name="Choi I.Y."/>
            <person name="Moon J.S."/>
            <person name="Kim J."/>
            <person name="Hwang I."/>
        </authorList>
    </citation>
    <scope>NUCLEOTIDE SEQUENCE [LARGE SCALE GENOMIC DNA]</scope>
    <source>
        <strain evidence="8">BSR3</strain>
    </source>
</reference>
<keyword evidence="2" id="KW-0472">Membrane</keyword>
<dbReference type="InterPro" id="IPR003439">
    <property type="entry name" value="ABC_transporter-like_ATP-bd"/>
</dbReference>
<dbReference type="RefSeq" id="WP_013699927.1">
    <property type="nucleotide sequence ID" value="NC_015382.1"/>
</dbReference>
<dbReference type="GO" id="GO:0016887">
    <property type="term" value="F:ATP hydrolysis activity"/>
    <property type="evidence" value="ECO:0007669"/>
    <property type="project" value="InterPro"/>
</dbReference>